<evidence type="ECO:0000259" key="13">
    <source>
        <dbReference type="Pfam" id="PF02776"/>
    </source>
</evidence>
<evidence type="ECO:0000256" key="8">
    <source>
        <dbReference type="ARBA" id="ARBA00023239"/>
    </source>
</evidence>
<dbReference type="InterPro" id="IPR012110">
    <property type="entry name" value="PDC/IPDC-like"/>
</dbReference>
<dbReference type="FunFam" id="3.40.50.970:FF:000019">
    <property type="entry name" value="Pyruvate decarboxylase isozyme"/>
    <property type="match status" value="1"/>
</dbReference>
<evidence type="ECO:0000313" key="14">
    <source>
        <dbReference type="EMBL" id="BCD69978.1"/>
    </source>
</evidence>
<reference evidence="14 15" key="1">
    <citation type="submission" date="2019-06" db="EMBL/GenBank/DDBJ databases">
        <title>Complete genome sequence of Helicobacter suis SNTW101c.</title>
        <authorList>
            <person name="Rimbara E."/>
            <person name="Suzuki M."/>
            <person name="Matsui H."/>
            <person name="Nakamura M."/>
            <person name="Mori S."/>
            <person name="Shibayama K."/>
        </authorList>
    </citation>
    <scope>NUCLEOTIDE SEQUENCE [LARGE SCALE GENOMIC DNA]</scope>
    <source>
        <strain evidence="14 15">SNTW101c</strain>
    </source>
</reference>
<accession>A0A6J4CWV2</accession>
<dbReference type="PANTHER" id="PTHR43452">
    <property type="entry name" value="PYRUVATE DECARBOXYLASE"/>
    <property type="match status" value="1"/>
</dbReference>
<evidence type="ECO:0000259" key="11">
    <source>
        <dbReference type="Pfam" id="PF00205"/>
    </source>
</evidence>
<dbReference type="CDD" id="cd07038">
    <property type="entry name" value="TPP_PYR_PDC_IPDC_like"/>
    <property type="match status" value="1"/>
</dbReference>
<dbReference type="PIRSF" id="PIRSF036565">
    <property type="entry name" value="Pyruvt_ip_decrb"/>
    <property type="match status" value="1"/>
</dbReference>
<dbReference type="InterPro" id="IPR011766">
    <property type="entry name" value="TPP_enzyme_TPP-bd"/>
</dbReference>
<dbReference type="PANTHER" id="PTHR43452:SF30">
    <property type="entry name" value="PYRUVATE DECARBOXYLASE ISOZYME 1-RELATED"/>
    <property type="match status" value="1"/>
</dbReference>
<feature type="domain" description="Thiamine pyrophosphate enzyme N-terminal TPP-binding" evidence="13">
    <location>
        <begin position="4"/>
        <end position="105"/>
    </location>
</feature>
<dbReference type="InterPro" id="IPR012000">
    <property type="entry name" value="Thiamin_PyroP_enz_cen_dom"/>
</dbReference>
<feature type="domain" description="Thiamine pyrophosphate enzyme central" evidence="11">
    <location>
        <begin position="195"/>
        <end position="322"/>
    </location>
</feature>
<dbReference type="Pfam" id="PF00205">
    <property type="entry name" value="TPP_enzyme_M"/>
    <property type="match status" value="1"/>
</dbReference>
<comment type="cofactor">
    <cofactor evidence="9">
        <name>Mg(2+)</name>
        <dbReference type="ChEBI" id="CHEBI:18420"/>
    </cofactor>
    <text evidence="9">Binds 1 Mg(2+) per subunit.</text>
</comment>
<dbReference type="Pfam" id="PF02775">
    <property type="entry name" value="TPP_enzyme_C"/>
    <property type="match status" value="1"/>
</dbReference>
<feature type="domain" description="Thiamine pyrophosphate enzyme TPP-binding" evidence="12">
    <location>
        <begin position="389"/>
        <end position="525"/>
    </location>
</feature>
<dbReference type="Pfam" id="PF02776">
    <property type="entry name" value="TPP_enzyme_N"/>
    <property type="match status" value="1"/>
</dbReference>
<dbReference type="InterPro" id="IPR029035">
    <property type="entry name" value="DHS-like_NAD/FAD-binding_dom"/>
</dbReference>
<evidence type="ECO:0000256" key="2">
    <source>
        <dbReference type="ARBA" id="ARBA00001964"/>
    </source>
</evidence>
<feature type="binding site" evidence="9">
    <location>
        <position position="459"/>
    </location>
    <ligand>
        <name>Mg(2+)</name>
        <dbReference type="ChEBI" id="CHEBI:18420"/>
    </ligand>
</feature>
<dbReference type="GO" id="GO:0030976">
    <property type="term" value="F:thiamine pyrophosphate binding"/>
    <property type="evidence" value="ECO:0007669"/>
    <property type="project" value="InterPro"/>
</dbReference>
<comment type="cofactor">
    <cofactor evidence="1">
        <name>a metal cation</name>
        <dbReference type="ChEBI" id="CHEBI:25213"/>
    </cofactor>
</comment>
<dbReference type="Gene3D" id="3.40.50.1220">
    <property type="entry name" value="TPP-binding domain"/>
    <property type="match status" value="1"/>
</dbReference>
<evidence type="ECO:0000256" key="5">
    <source>
        <dbReference type="ARBA" id="ARBA00022793"/>
    </source>
</evidence>
<dbReference type="Gene3D" id="3.40.50.970">
    <property type="match status" value="2"/>
</dbReference>
<dbReference type="InterPro" id="IPR047213">
    <property type="entry name" value="TPP_PYR_PDC_IPDC-like"/>
</dbReference>
<organism evidence="14 15">
    <name type="scientific">Helicobacter suis</name>
    <dbReference type="NCBI Taxonomy" id="104628"/>
    <lineage>
        <taxon>Bacteria</taxon>
        <taxon>Pseudomonadati</taxon>
        <taxon>Campylobacterota</taxon>
        <taxon>Epsilonproteobacteria</taxon>
        <taxon>Campylobacterales</taxon>
        <taxon>Helicobacteraceae</taxon>
        <taxon>Helicobacter</taxon>
    </lineage>
</organism>
<evidence type="ECO:0000256" key="10">
    <source>
        <dbReference type="RuleBase" id="RU362132"/>
    </source>
</evidence>
<keyword evidence="4 9" id="KW-0479">Metal-binding</keyword>
<keyword evidence="5" id="KW-0210">Decarboxylase</keyword>
<dbReference type="InterPro" id="IPR029061">
    <property type="entry name" value="THDP-binding"/>
</dbReference>
<dbReference type="SUPFAM" id="SSF52467">
    <property type="entry name" value="DHS-like NAD/FAD-binding domain"/>
    <property type="match status" value="1"/>
</dbReference>
<dbReference type="AlphaFoldDB" id="A0A6J4CWV2"/>
<evidence type="ECO:0000256" key="9">
    <source>
        <dbReference type="PIRSR" id="PIRSR036565-2"/>
    </source>
</evidence>
<dbReference type="FunFam" id="3.40.50.970:FF:000024">
    <property type="entry name" value="Pyruvate decarboxylase isozyme"/>
    <property type="match status" value="1"/>
</dbReference>
<evidence type="ECO:0000256" key="3">
    <source>
        <dbReference type="ARBA" id="ARBA00007812"/>
    </source>
</evidence>
<dbReference type="EMBL" id="AP019774">
    <property type="protein sequence ID" value="BCD69978.1"/>
    <property type="molecule type" value="Genomic_DNA"/>
</dbReference>
<dbReference type="SUPFAM" id="SSF52518">
    <property type="entry name" value="Thiamin diphosphate-binding fold (THDP-binding)"/>
    <property type="match status" value="2"/>
</dbReference>
<dbReference type="CDD" id="cd02005">
    <property type="entry name" value="TPP_PDC_IPDC"/>
    <property type="match status" value="1"/>
</dbReference>
<evidence type="ECO:0000256" key="4">
    <source>
        <dbReference type="ARBA" id="ARBA00022723"/>
    </source>
</evidence>
<sequence length="549" mass="61365">MTTTVGQYLLDRLKDYGVRHVFGVPGDYNLEFLDLIEDDPGLEWVGNCNELNGAYASDGYGRINSMAALVTTFGVGELSAINGVAGSYAESVPVVKIVGMPSRNASINRRYMHHTLGDGEFMKFYDMYRAITVARTVLNKQNAKSEIDRVLAECALHKKPVYIGIPADVAHLSIEVSTPMIYKPKSDKKILDSFIEAVEQIIKNAKAPLVLADYEIKRYKLQDELLEFIQKANLPISTLAMGKGAFPETHPNFIGIYSGILSDERVTSMAREKDCLILLGVKFTDFLTAGFHYINTTPNFGVPVIEVHPLYSQIGQKVYSDILMADVLEKLATLKYSAKMPPAEKREHTKLSGKLTQHKFFQVIEQHLRPKDVLLTETGTSFFGSIAIHLPEKVTFVGQPLWGSIGFTFGALLGTCLADRERRNILIIGDGSFQLTAQELSTMLRENLTPIIIVINNDGYTVERCIHGPNRKYNDINMWHYTKLVEVFDVHLKRHAFSATASSVEELNHALEEADKSKKLSFIEVIMDRDDAPVLLKKLGEIASKNNQQ</sequence>
<keyword evidence="7 10" id="KW-0786">Thiamine pyrophosphate</keyword>
<evidence type="ECO:0000256" key="7">
    <source>
        <dbReference type="ARBA" id="ARBA00023052"/>
    </source>
</evidence>
<dbReference type="GO" id="GO:0000287">
    <property type="term" value="F:magnesium ion binding"/>
    <property type="evidence" value="ECO:0007669"/>
    <property type="project" value="InterPro"/>
</dbReference>
<dbReference type="InterPro" id="IPR012001">
    <property type="entry name" value="Thiamin_PyroP_enz_TPP-bd_dom"/>
</dbReference>
<protein>
    <submittedName>
        <fullName evidence="14">Indolepyruvate decarboxylase</fullName>
    </submittedName>
</protein>
<evidence type="ECO:0000256" key="1">
    <source>
        <dbReference type="ARBA" id="ARBA00001920"/>
    </source>
</evidence>
<comment type="similarity">
    <text evidence="3 10">Belongs to the TPP enzyme family.</text>
</comment>
<proteinExistence type="inferred from homology"/>
<dbReference type="GO" id="GO:0000949">
    <property type="term" value="P:aromatic amino acid family catabolic process to alcohol via Ehrlich pathway"/>
    <property type="evidence" value="ECO:0007669"/>
    <property type="project" value="TreeGrafter"/>
</dbReference>
<name>A0A6J4CWV2_9HELI</name>
<gene>
    <name evidence="14" type="ORF">SNTW_06230</name>
</gene>
<evidence type="ECO:0000313" key="15">
    <source>
        <dbReference type="Proteomes" id="UP000317935"/>
    </source>
</evidence>
<keyword evidence="6 9" id="KW-0460">Magnesium</keyword>
<feature type="binding site" evidence="9">
    <location>
        <position position="430"/>
    </location>
    <ligand>
        <name>Mg(2+)</name>
        <dbReference type="ChEBI" id="CHEBI:18420"/>
    </ligand>
</feature>
<dbReference type="OrthoDB" id="2254214at2"/>
<comment type="cofactor">
    <cofactor evidence="2">
        <name>thiamine diphosphate</name>
        <dbReference type="ChEBI" id="CHEBI:58937"/>
    </cofactor>
</comment>
<dbReference type="GO" id="GO:0005829">
    <property type="term" value="C:cytosol"/>
    <property type="evidence" value="ECO:0007669"/>
    <property type="project" value="TreeGrafter"/>
</dbReference>
<evidence type="ECO:0000256" key="6">
    <source>
        <dbReference type="ARBA" id="ARBA00022842"/>
    </source>
</evidence>
<dbReference type="GO" id="GO:0004737">
    <property type="term" value="F:pyruvate decarboxylase activity"/>
    <property type="evidence" value="ECO:0007669"/>
    <property type="project" value="TreeGrafter"/>
</dbReference>
<keyword evidence="14" id="KW-0670">Pyruvate</keyword>
<dbReference type="Proteomes" id="UP000317935">
    <property type="component" value="Chromosome"/>
</dbReference>
<dbReference type="RefSeq" id="WP_064430027.1">
    <property type="nucleotide sequence ID" value="NZ_AP019774.1"/>
</dbReference>
<dbReference type="InterPro" id="IPR047214">
    <property type="entry name" value="TPP_PDC_IPDC"/>
</dbReference>
<keyword evidence="8" id="KW-0456">Lyase</keyword>
<evidence type="ECO:0000259" key="12">
    <source>
        <dbReference type="Pfam" id="PF02775"/>
    </source>
</evidence>
<feature type="binding site" evidence="9">
    <location>
        <position position="457"/>
    </location>
    <ligand>
        <name>Mg(2+)</name>
        <dbReference type="ChEBI" id="CHEBI:18420"/>
    </ligand>
</feature>